<dbReference type="InterPro" id="IPR003656">
    <property type="entry name" value="Znf_BED"/>
</dbReference>
<dbReference type="SUPFAM" id="SSF57667">
    <property type="entry name" value="beta-beta-alpha zinc fingers"/>
    <property type="match status" value="1"/>
</dbReference>
<evidence type="ECO:0000256" key="3">
    <source>
        <dbReference type="ARBA" id="ARBA00022833"/>
    </source>
</evidence>
<organism evidence="5 6">
    <name type="scientific">Trachymyrmex cornetzi</name>
    <dbReference type="NCBI Taxonomy" id="471704"/>
    <lineage>
        <taxon>Eukaryota</taxon>
        <taxon>Metazoa</taxon>
        <taxon>Ecdysozoa</taxon>
        <taxon>Arthropoda</taxon>
        <taxon>Hexapoda</taxon>
        <taxon>Insecta</taxon>
        <taxon>Pterygota</taxon>
        <taxon>Neoptera</taxon>
        <taxon>Endopterygota</taxon>
        <taxon>Hymenoptera</taxon>
        <taxon>Apocrita</taxon>
        <taxon>Aculeata</taxon>
        <taxon>Formicoidea</taxon>
        <taxon>Formicidae</taxon>
        <taxon>Myrmicinae</taxon>
        <taxon>Trachymyrmex</taxon>
    </lineage>
</organism>
<dbReference type="EMBL" id="KQ978607">
    <property type="protein sequence ID" value="KYN29898.1"/>
    <property type="molecule type" value="Genomic_DNA"/>
</dbReference>
<accession>A0A151JR76</accession>
<keyword evidence="2" id="KW-0863">Zinc-finger</keyword>
<keyword evidence="6" id="KW-1185">Reference proteome</keyword>
<gene>
    <name evidence="5" type="ORF">ALC57_00643</name>
</gene>
<dbReference type="GO" id="GO:0008270">
    <property type="term" value="F:zinc ion binding"/>
    <property type="evidence" value="ECO:0007669"/>
    <property type="project" value="UniProtKB-KW"/>
</dbReference>
<reference evidence="5 6" key="1">
    <citation type="submission" date="2015-09" db="EMBL/GenBank/DDBJ databases">
        <title>Trachymyrmex cornetzi WGS genome.</title>
        <authorList>
            <person name="Nygaard S."/>
            <person name="Hu H."/>
            <person name="Boomsma J."/>
            <person name="Zhang G."/>
        </authorList>
    </citation>
    <scope>NUCLEOTIDE SEQUENCE [LARGE SCALE GENOMIC DNA]</scope>
    <source>
        <strain evidence="5">Tcor2-1</strain>
        <tissue evidence="5">Whole body</tissue>
    </source>
</reference>
<dbReference type="AlphaFoldDB" id="A0A151JR76"/>
<dbReference type="GO" id="GO:0003677">
    <property type="term" value="F:DNA binding"/>
    <property type="evidence" value="ECO:0007669"/>
    <property type="project" value="InterPro"/>
</dbReference>
<evidence type="ECO:0000313" key="5">
    <source>
        <dbReference type="EMBL" id="KYN29898.1"/>
    </source>
</evidence>
<evidence type="ECO:0000256" key="2">
    <source>
        <dbReference type="ARBA" id="ARBA00022771"/>
    </source>
</evidence>
<dbReference type="InterPro" id="IPR036236">
    <property type="entry name" value="Znf_C2H2_sf"/>
</dbReference>
<name>A0A151JR76_9HYME</name>
<evidence type="ECO:0000256" key="1">
    <source>
        <dbReference type="ARBA" id="ARBA00022723"/>
    </source>
</evidence>
<dbReference type="Pfam" id="PF02892">
    <property type="entry name" value="zf-BED"/>
    <property type="match status" value="1"/>
</dbReference>
<evidence type="ECO:0000313" key="6">
    <source>
        <dbReference type="Proteomes" id="UP000078492"/>
    </source>
</evidence>
<dbReference type="Proteomes" id="UP000078492">
    <property type="component" value="Unassembled WGS sequence"/>
</dbReference>
<keyword evidence="3" id="KW-0862">Zinc</keyword>
<keyword evidence="1" id="KW-0479">Metal-binding</keyword>
<feature type="domain" description="BED-type" evidence="4">
    <location>
        <begin position="74"/>
        <end position="112"/>
    </location>
</feature>
<protein>
    <recommendedName>
        <fullName evidence="4">BED-type domain-containing protein</fullName>
    </recommendedName>
</protein>
<proteinExistence type="predicted"/>
<sequence length="157" mass="18817">MAEQEAIYFRDVFPVRRYIRRHYTKIRGILWANCNHCQKQIRMQPSFFLLSHLVQEHLNELTEEEKKYELIHWVWDHFKKKDTQNATCNICGSELKYDTRLDSLYRHLKNTHGILPPYIDDMDNVSRDANTNTTIRKDQIHSATSSKYMEQTGVLDK</sequence>
<evidence type="ECO:0000259" key="4">
    <source>
        <dbReference type="Pfam" id="PF02892"/>
    </source>
</evidence>